<gene>
    <name evidence="2" type="ORF">DPPLL_23760</name>
</gene>
<evidence type="ECO:0000313" key="3">
    <source>
        <dbReference type="Proteomes" id="UP000830055"/>
    </source>
</evidence>
<evidence type="ECO:0000256" key="1">
    <source>
        <dbReference type="SAM" id="Coils"/>
    </source>
</evidence>
<dbReference type="Proteomes" id="UP000830055">
    <property type="component" value="Chromosome"/>
</dbReference>
<proteinExistence type="predicted"/>
<protein>
    <submittedName>
        <fullName evidence="2">Uncharacterized protein</fullName>
    </submittedName>
</protein>
<organism evidence="2 3">
    <name type="scientific">Desulfofustis limnaeus</name>
    <dbReference type="NCBI Taxonomy" id="2740163"/>
    <lineage>
        <taxon>Bacteria</taxon>
        <taxon>Pseudomonadati</taxon>
        <taxon>Thermodesulfobacteriota</taxon>
        <taxon>Desulfobulbia</taxon>
        <taxon>Desulfobulbales</taxon>
        <taxon>Desulfocapsaceae</taxon>
        <taxon>Desulfofustis</taxon>
    </lineage>
</organism>
<feature type="coiled-coil region" evidence="1">
    <location>
        <begin position="67"/>
        <end position="101"/>
    </location>
</feature>
<accession>A0ABM7WAM6</accession>
<dbReference type="Gene3D" id="1.10.10.10">
    <property type="entry name" value="Winged helix-like DNA-binding domain superfamily/Winged helix DNA-binding domain"/>
    <property type="match status" value="1"/>
</dbReference>
<name>A0ABM7WAM6_9BACT</name>
<keyword evidence="3" id="KW-1185">Reference proteome</keyword>
<reference evidence="2 3" key="1">
    <citation type="submission" date="2022-01" db="EMBL/GenBank/DDBJ databases">
        <title>Desulfofustis limnae sp. nov., a novel mesophilic sulfate-reducing bacterium isolated from marsh soil.</title>
        <authorList>
            <person name="Watanabe M."/>
            <person name="Takahashi A."/>
            <person name="Kojima H."/>
            <person name="Fukui M."/>
        </authorList>
    </citation>
    <scope>NUCLEOTIDE SEQUENCE [LARGE SCALE GENOMIC DNA]</scope>
    <source>
        <strain evidence="2 3">PPLL</strain>
    </source>
</reference>
<dbReference type="RefSeq" id="WP_284151402.1">
    <property type="nucleotide sequence ID" value="NZ_AP025516.1"/>
</dbReference>
<sequence>MTDKTINDTKLLRLIDREKLTQVEAARELGVTKQAVNNRLKQLRGRSTHAIVADRIDSVIDQKIDTWQQLEKVNLKANELLDQAEDDVQQSVALMKEIREQLKLQMELFKTLWDVKAAMLFQDTVLDVIGRIAPDVRKQILQELNSKSAIRNAVTFR</sequence>
<dbReference type="InterPro" id="IPR036388">
    <property type="entry name" value="WH-like_DNA-bd_sf"/>
</dbReference>
<evidence type="ECO:0000313" key="2">
    <source>
        <dbReference type="EMBL" id="BDD88011.1"/>
    </source>
</evidence>
<keyword evidence="1" id="KW-0175">Coiled coil</keyword>
<dbReference type="EMBL" id="AP025516">
    <property type="protein sequence ID" value="BDD88011.1"/>
    <property type="molecule type" value="Genomic_DNA"/>
</dbReference>